<dbReference type="InterPro" id="IPR001343">
    <property type="entry name" value="Hemolysn_Ca-bd"/>
</dbReference>
<dbReference type="InterPro" id="IPR018511">
    <property type="entry name" value="Hemolysin-typ_Ca-bd_CS"/>
</dbReference>
<dbReference type="Pfam" id="PF06594">
    <property type="entry name" value="HCBP_related"/>
    <property type="match status" value="1"/>
</dbReference>
<keyword evidence="13" id="KW-1185">Reference proteome</keyword>
<keyword evidence="4" id="KW-0800">Toxin</keyword>
<dbReference type="GO" id="GO:0016020">
    <property type="term" value="C:membrane"/>
    <property type="evidence" value="ECO:0007669"/>
    <property type="project" value="UniProtKB-SubCell"/>
</dbReference>
<keyword evidence="3" id="KW-0964">Secreted</keyword>
<comment type="subcellular location">
    <subcellularLocation>
        <location evidence="1">Membrane</location>
    </subcellularLocation>
    <subcellularLocation>
        <location evidence="2">Secreted</location>
    </subcellularLocation>
</comment>
<feature type="compositionally biased region" description="Acidic residues" evidence="9">
    <location>
        <begin position="898"/>
        <end position="911"/>
    </location>
</feature>
<dbReference type="InterPro" id="IPR010566">
    <property type="entry name" value="Haemolys_ca-bd"/>
</dbReference>
<evidence type="ECO:0000256" key="5">
    <source>
        <dbReference type="ARBA" id="ARBA00022737"/>
    </source>
</evidence>
<dbReference type="SUPFAM" id="SSF51120">
    <property type="entry name" value="beta-Roll"/>
    <property type="match status" value="16"/>
</dbReference>
<evidence type="ECO:0000256" key="10">
    <source>
        <dbReference type="SAM" id="Phobius"/>
    </source>
</evidence>
<evidence type="ECO:0000256" key="7">
    <source>
        <dbReference type="ARBA" id="ARBA00023026"/>
    </source>
</evidence>
<dbReference type="Proteomes" id="UP000295293">
    <property type="component" value="Unassembled WGS sequence"/>
</dbReference>
<evidence type="ECO:0000313" key="13">
    <source>
        <dbReference type="Proteomes" id="UP000295293"/>
    </source>
</evidence>
<feature type="compositionally biased region" description="Low complexity" evidence="9">
    <location>
        <begin position="2833"/>
        <end position="2845"/>
    </location>
</feature>
<organism evidence="12 13">
    <name type="scientific">Tahibacter aquaticus</name>
    <dbReference type="NCBI Taxonomy" id="520092"/>
    <lineage>
        <taxon>Bacteria</taxon>
        <taxon>Pseudomonadati</taxon>
        <taxon>Pseudomonadota</taxon>
        <taxon>Gammaproteobacteria</taxon>
        <taxon>Lysobacterales</taxon>
        <taxon>Rhodanobacteraceae</taxon>
        <taxon>Tahibacter</taxon>
    </lineage>
</organism>
<keyword evidence="8 10" id="KW-0472">Membrane</keyword>
<keyword evidence="10" id="KW-1133">Transmembrane helix</keyword>
<feature type="region of interest" description="Disordered" evidence="9">
    <location>
        <begin position="2392"/>
        <end position="2415"/>
    </location>
</feature>
<protein>
    <submittedName>
        <fullName evidence="12">Ca2+-binding RTX toxin-like protein</fullName>
    </submittedName>
</protein>
<evidence type="ECO:0000259" key="11">
    <source>
        <dbReference type="Pfam" id="PF06594"/>
    </source>
</evidence>
<name>A0A4R6Z473_9GAMM</name>
<evidence type="ECO:0000313" key="12">
    <source>
        <dbReference type="EMBL" id="TDR46475.1"/>
    </source>
</evidence>
<dbReference type="InterPro" id="IPR011049">
    <property type="entry name" value="Serralysin-like_metalloprot_C"/>
</dbReference>
<keyword evidence="5" id="KW-0677">Repeat</keyword>
<dbReference type="GO" id="GO:0090729">
    <property type="term" value="F:toxin activity"/>
    <property type="evidence" value="ECO:0007669"/>
    <property type="project" value="UniProtKB-KW"/>
</dbReference>
<keyword evidence="10" id="KW-0812">Transmembrane</keyword>
<dbReference type="EMBL" id="SNZH01000003">
    <property type="protein sequence ID" value="TDR46475.1"/>
    <property type="molecule type" value="Genomic_DNA"/>
</dbReference>
<feature type="region of interest" description="Disordered" evidence="9">
    <location>
        <begin position="897"/>
        <end position="1028"/>
    </location>
</feature>
<evidence type="ECO:0000256" key="4">
    <source>
        <dbReference type="ARBA" id="ARBA00022656"/>
    </source>
</evidence>
<comment type="caution">
    <text evidence="12">The sequence shown here is derived from an EMBL/GenBank/DDBJ whole genome shotgun (WGS) entry which is preliminary data.</text>
</comment>
<keyword evidence="7" id="KW-0843">Virulence</keyword>
<feature type="transmembrane region" description="Helical" evidence="10">
    <location>
        <begin position="154"/>
        <end position="176"/>
    </location>
</feature>
<dbReference type="InterPro" id="IPR050557">
    <property type="entry name" value="RTX_toxin/Mannuronan_C5-epim"/>
</dbReference>
<dbReference type="InterPro" id="IPR003995">
    <property type="entry name" value="RTX_toxin_determinant-A"/>
</dbReference>
<dbReference type="PRINTS" id="PR01488">
    <property type="entry name" value="RTXTOXINA"/>
</dbReference>
<dbReference type="GO" id="GO:0005576">
    <property type="term" value="C:extracellular region"/>
    <property type="evidence" value="ECO:0007669"/>
    <property type="project" value="UniProtKB-SubCell"/>
</dbReference>
<dbReference type="PRINTS" id="PR00313">
    <property type="entry name" value="CABNDNGRPT"/>
</dbReference>
<evidence type="ECO:0000256" key="6">
    <source>
        <dbReference type="ARBA" id="ARBA00022837"/>
    </source>
</evidence>
<evidence type="ECO:0000256" key="9">
    <source>
        <dbReference type="SAM" id="MobiDB-lite"/>
    </source>
</evidence>
<feature type="region of interest" description="Disordered" evidence="9">
    <location>
        <begin position="751"/>
        <end position="777"/>
    </location>
</feature>
<keyword evidence="6" id="KW-0106">Calcium</keyword>
<dbReference type="RefSeq" id="WP_166653897.1">
    <property type="nucleotide sequence ID" value="NZ_SNZH01000003.1"/>
</dbReference>
<evidence type="ECO:0000256" key="3">
    <source>
        <dbReference type="ARBA" id="ARBA00022525"/>
    </source>
</evidence>
<feature type="compositionally biased region" description="Low complexity" evidence="9">
    <location>
        <begin position="2392"/>
        <end position="2405"/>
    </location>
</feature>
<feature type="domain" description="Haemolysin-type calcium binding-related" evidence="11">
    <location>
        <begin position="2665"/>
        <end position="2698"/>
    </location>
</feature>
<feature type="region of interest" description="Disordered" evidence="9">
    <location>
        <begin position="2833"/>
        <end position="2860"/>
    </location>
</feature>
<feature type="compositionally biased region" description="Basic and acidic residues" evidence="9">
    <location>
        <begin position="2849"/>
        <end position="2860"/>
    </location>
</feature>
<dbReference type="PANTHER" id="PTHR38340">
    <property type="entry name" value="S-LAYER PROTEIN"/>
    <property type="match status" value="1"/>
</dbReference>
<feature type="compositionally biased region" description="Acidic residues" evidence="9">
    <location>
        <begin position="971"/>
        <end position="985"/>
    </location>
</feature>
<sequence>MENSLQKKAVMLASEIAAVLSSIQQQELVSRGLTFQSTNIPPAEMLEIMRSVTQKQLDVIQFYEDRFRDTGDATLLSLVTTWKQSIAQDLNLLIPEADLELNKAKILSYVSKNWDALEGARIIHIESKALSRSLGGAATVGIAAWKASEGDLSAAYASMMMGFVAIIGGSIAAAAGAAVGAPAAFIAGMTVLIGCAAAYVTEPLDSWLEDNYPVVFDTDLFQIEPLEYGDHQRVVTRMIAEAIGERGRAHLPALNDYINFGTVENDILQRDVYDGNLNGRTFLYGDKGNDDLIGGSNVDFLRGGEGNDTLHGFEDDDTLVGDSGNDILYGGEGNDTLKGGDGFDNYEFDLADFVDGSVDTVQDSDGDGGLRIGSDSLSLTTFERTGEGTWVNEIGVAVLASANGGSGVTLTLTHLESGARIVVQDWSIGELGITLPGFGDPIIPPPTPTPTLTNNDDIWSSASEADLAVIFSDPMDRLAFLRSRDVDNAVVAGNGNDMVYAGAGDDRIRAGTGDDWVEGGSGDDIISGGSGNDILLDSGRDDYFGAASGATPGNQEIIDQLELITGWREDNQTPDLITSYFSAGYGFIAGVRGNAPVNDARDLLHRLNLYVTDPATTRVSGVFASGSDRIDAGDGSDVVYSGDGNDLIDGGADNDLLIGGHDDDVIDGGSGHDLILGDLVYREVDDVSYKDNVFQNGNLAELCADPPIPAGARANGNDTLNGGAGNDLIIGGGGKDRISGDEGDDVIHGDDEINREGLVPDDDTINGGAGNDSVIGGAGNDRVWGDAGDDFLQGDYLYTAQTQGQPGSAQGDDELHGGDGNDAIVGMGGHDTLYGDAGNDIINGDHYSLAESEHGEDVVYGGSGNDQIAGNGGNDFLNGDAGNDIILGEKGDDVIAAGDDDDQAEGGDGDDTLFGGSGNDRLRGNDGIDTLNGDAGNDKLFGEAGNDQLSGGDGEDELSGGIGNDTLSGGDGDDLLGGELGDDFLEGGNGNDTLDGSDGNDTLDGGAGNDTLDGDAGDDILRGNDGNDSLYAADGNDTLEGGRGDDVMDGVGGNDLYLFDQGWGNDTIQGLGAAHAGADTIRFGTGIDPATMLVSINSTGALVLRTPDGTNTLVLDAFFSRTDANHRIEFADGTAWTTASLLQRFAPPSGGVGTASNDVYVAGTGADTLNGDLGDDVLIGGSGNDVLYGGMDNDYTGAATDNDALFGGTGDDTLDGQRGDDFLYGEDGNDTLRGGDGVDQLFGGAGNDVLDAGGFFPASVGLIQETSSDLLLGGEGNDTLIGGLGQNTYVFGAGFGHDQLQLTEALGYLAQHGHPSETAVLRFLPGISASSLSFSLAGNDLVIDSGSDRLTIVNFNTREGASIEFLFDDGSVLSPAQSAMFATRMGTLRADTLAGGSGNDTFDGGGGDDTLRGGGGNDLLIGGAGMDKLYGGSGDDVFRYGLGDGRDFIYGGPADGAGFDTLELGSGINQSDVTLYRSASSLIVVINATGNYVQTGWMAGATDQAVDLIRFADGSTLTAAQIEALSLPEPPQLQFYGDGTSATVNGNGLSNDFIGNASNTFAGGAGDDRYFDVGQGNVIELEGGGTDTVYSDSLYIALADNVENLVATEWGDTYYPTPRTFIGNSLSNIIDVSAGGAYPSGYRLDGGAGADILIGGVSNDTYVLDSASDQVIEDQRYTSIDTVETGFSYSIADRSELENVRLTGSQATTATGNRFDNHLDGSASSGANTLTGGLGNDTYVVGAGDVVVESAGEGSDTVVYEGDGTGSYSASLYAHIEQYRLGESLGNSSLTGTSGNDDLVGNTAQNILDGGAGNDTLSDRLNWTNYNDDDQLLGGDGNDTLISMRGNDLLVGGRGNDRLSGNTATFVFSRGDGHDTIVGSGNAGTARLRFDATVAPGQVHLSRVGDALVIDIGNDSVDRITIENYWSDETIVSPVKFIEFLDSQGVTQESWTTAAVIGRLNAVTLTGTSGDDTLTGGSGYDTLLGNGGNDRLEGGAGDDTLDGGAGNDTHVFNGDFGSDRVLGLDAASSGIDVIQLDAPYTAGNVSWQINENDDLILTSFNGSTVGTVTLVGFMRAGAPAHEVRLSDGTVWTSASIRAQALTTTPGDDYVNGFGSDDTIDGLAGNDVILGNGGNDTLRGGDGADEVYGGVGNDHLYGDAGDDSLSGNDGSDIVEGGAGNDTYYVNDALDLLVENAASGTDSVYATVDHTLAANIERLYLVDSAVRGTGNTLANRIEGNELNNVLDGGAGADTLIGGAGDDTYVVDATSDVVTESTGNGIDTIQTSVTLPTLAANVENLTLTGSNAINGTGNSLANTLTGNAANNTLNGGSGADTLSGGAGDDIYVVDVIGDTVNELANEGSDTVQAGFNYTLAANVENLSLTGSGNVTGTGNALNNQLSGNSGNNTLTGDAGNDTLNGGAGTDTLIGGTGDDTYTVDSTTDTLTELAGEGTDTVSSSVTFDLTSRNNIENLTLTGSNAINGTGNSLDNVLTGNSGNNTLNGGLGNDVLDGGLGNDTLAGGAGDDTYHVNVSTDVINEANDSGTDTVNAAVSFNLSLTANQYIENVTLTGTAGNSATGNALANTLVGNSGANAISAGAGNDILDGGTGADTLTGGTGNDSYRMARGHGIDTVIETDSTAGNYDIARFLSGVAYDQLWFSRPSGSNNLEISIIGTTDKLVIKDWYLGTQYRAEEIQVADGNRYLLAADVQTLVNAMAGMTPPPAGQTTLTTAQRDALTAAFTSAWKTGSGMSSADEVTVSAETRAAAKPLHVQDSAALTHGPGAKEGQGDPAPLSGNVIDPAAPISGDSIRERPVSAALWNGEFRVHDGFDAGSADAANARSAPVRATITNDDRGQHRGRDASMADRAPIYREGRRPLAALDTAMDTSTDRRRPMECGEAPWAPFITKPLLENAPVASHCQRLIDLMALSPGGAGALDMRPITSYPSPDTWVA</sequence>
<dbReference type="Pfam" id="PF00353">
    <property type="entry name" value="HemolysinCabind"/>
    <property type="match status" value="28"/>
</dbReference>
<dbReference type="GO" id="GO:0005509">
    <property type="term" value="F:calcium ion binding"/>
    <property type="evidence" value="ECO:0007669"/>
    <property type="project" value="InterPro"/>
</dbReference>
<dbReference type="PROSITE" id="PS00330">
    <property type="entry name" value="HEMOLYSIN_CALCIUM"/>
    <property type="match status" value="15"/>
</dbReference>
<dbReference type="Gene3D" id="2.150.10.10">
    <property type="entry name" value="Serralysin-like metalloprotease, C-terminal"/>
    <property type="match status" value="18"/>
</dbReference>
<proteinExistence type="predicted"/>
<evidence type="ECO:0000256" key="8">
    <source>
        <dbReference type="ARBA" id="ARBA00023136"/>
    </source>
</evidence>
<gene>
    <name evidence="12" type="ORF">DFR29_1036</name>
</gene>
<reference evidence="12 13" key="1">
    <citation type="submission" date="2019-03" db="EMBL/GenBank/DDBJ databases">
        <title>Genomic Encyclopedia of Type Strains, Phase IV (KMG-IV): sequencing the most valuable type-strain genomes for metagenomic binning, comparative biology and taxonomic classification.</title>
        <authorList>
            <person name="Goeker M."/>
        </authorList>
    </citation>
    <scope>NUCLEOTIDE SEQUENCE [LARGE SCALE GENOMIC DNA]</scope>
    <source>
        <strain evidence="12 13">DSM 21667</strain>
    </source>
</reference>
<dbReference type="PANTHER" id="PTHR38340:SF1">
    <property type="entry name" value="S-LAYER PROTEIN"/>
    <property type="match status" value="1"/>
</dbReference>
<accession>A0A4R6Z473</accession>
<evidence type="ECO:0000256" key="2">
    <source>
        <dbReference type="ARBA" id="ARBA00004613"/>
    </source>
</evidence>
<evidence type="ECO:0000256" key="1">
    <source>
        <dbReference type="ARBA" id="ARBA00004370"/>
    </source>
</evidence>